<sequence length="71" mass="7758">MIRLIENVGDRLLGLVIPQANAQAGLCACEIKGYIYQSCGCSGGYIYKKKRYCDGCNLGAWTGCENSWITC</sequence>
<proteinExistence type="predicted"/>
<dbReference type="RefSeq" id="WP_089008374.1">
    <property type="nucleotide sequence ID" value="NZ_LT607411.1"/>
</dbReference>
<dbReference type="PROSITE" id="PS51257">
    <property type="entry name" value="PROKAR_LIPOPROTEIN"/>
    <property type="match status" value="1"/>
</dbReference>
<organism evidence="1 2">
    <name type="scientific">Micromonospora viridifaciens</name>
    <dbReference type="NCBI Taxonomy" id="1881"/>
    <lineage>
        <taxon>Bacteria</taxon>
        <taxon>Bacillati</taxon>
        <taxon>Actinomycetota</taxon>
        <taxon>Actinomycetes</taxon>
        <taxon>Micromonosporales</taxon>
        <taxon>Micromonosporaceae</taxon>
        <taxon>Micromonospora</taxon>
    </lineage>
</organism>
<accession>A0A1C4Z222</accession>
<protein>
    <submittedName>
        <fullName evidence="1">Uncharacterized protein</fullName>
    </submittedName>
</protein>
<dbReference type="EMBL" id="LT607411">
    <property type="protein sequence ID" value="SCF26621.1"/>
    <property type="molecule type" value="Genomic_DNA"/>
</dbReference>
<dbReference type="Proteomes" id="UP000198242">
    <property type="component" value="Chromosome I"/>
</dbReference>
<keyword evidence="2" id="KW-1185">Reference proteome</keyword>
<dbReference type="OrthoDB" id="4250947at2"/>
<dbReference type="AlphaFoldDB" id="A0A1C4Z222"/>
<gene>
    <name evidence="1" type="ORF">GA0074695_4962</name>
</gene>
<evidence type="ECO:0000313" key="1">
    <source>
        <dbReference type="EMBL" id="SCF26621.1"/>
    </source>
</evidence>
<reference evidence="2" key="1">
    <citation type="submission" date="2016-06" db="EMBL/GenBank/DDBJ databases">
        <authorList>
            <person name="Varghese N."/>
            <person name="Submissions Spin"/>
        </authorList>
    </citation>
    <scope>NUCLEOTIDE SEQUENCE [LARGE SCALE GENOMIC DNA]</scope>
    <source>
        <strain evidence="2">DSM 43909</strain>
    </source>
</reference>
<name>A0A1C4Z222_MICVI</name>
<evidence type="ECO:0000313" key="2">
    <source>
        <dbReference type="Proteomes" id="UP000198242"/>
    </source>
</evidence>